<feature type="domain" description="VWFA" evidence="8">
    <location>
        <begin position="594"/>
        <end position="764"/>
    </location>
</feature>
<dbReference type="GO" id="GO:0007155">
    <property type="term" value="P:cell adhesion"/>
    <property type="evidence" value="ECO:0007669"/>
    <property type="project" value="UniProtKB-KW"/>
</dbReference>
<evidence type="ECO:0000256" key="4">
    <source>
        <dbReference type="ARBA" id="ARBA00022737"/>
    </source>
</evidence>
<evidence type="ECO:0000256" key="1">
    <source>
        <dbReference type="ARBA" id="ARBA00004613"/>
    </source>
</evidence>
<feature type="domain" description="VWFA" evidence="8">
    <location>
        <begin position="400"/>
        <end position="573"/>
    </location>
</feature>
<keyword evidence="3" id="KW-0732">Signal</keyword>
<feature type="compositionally biased region" description="Polar residues" evidence="7">
    <location>
        <begin position="1627"/>
        <end position="1639"/>
    </location>
</feature>
<dbReference type="InParanoid" id="A0A674CGP3"/>
<dbReference type="Gene3D" id="3.40.50.410">
    <property type="entry name" value="von Willebrand factor, type A domain"/>
    <property type="match status" value="7"/>
</dbReference>
<keyword evidence="10" id="KW-1185">Reference proteome</keyword>
<protein>
    <submittedName>
        <fullName evidence="9">Collagen type VI alpha 6 chain</fullName>
    </submittedName>
</protein>
<dbReference type="InterPro" id="IPR002035">
    <property type="entry name" value="VWF_A"/>
</dbReference>
<feature type="compositionally biased region" description="Basic and acidic residues" evidence="7">
    <location>
        <begin position="1591"/>
        <end position="1601"/>
    </location>
</feature>
<dbReference type="Pfam" id="PF00092">
    <property type="entry name" value="VWA"/>
    <property type="match status" value="7"/>
</dbReference>
<keyword evidence="5" id="KW-0130">Cell adhesion</keyword>
<gene>
    <name evidence="9" type="primary">COL6A6</name>
</gene>
<proteinExistence type="predicted"/>
<dbReference type="SMART" id="SM00327">
    <property type="entry name" value="VWA"/>
    <property type="match status" value="8"/>
</dbReference>
<feature type="domain" description="VWFA" evidence="8">
    <location>
        <begin position="1158"/>
        <end position="1335"/>
    </location>
</feature>
<evidence type="ECO:0000256" key="3">
    <source>
        <dbReference type="ARBA" id="ARBA00022729"/>
    </source>
</evidence>
<evidence type="ECO:0000313" key="9">
    <source>
        <dbReference type="Ensembl" id="ENSSTUP00000082935.1"/>
    </source>
</evidence>
<dbReference type="CDD" id="cd01472">
    <property type="entry name" value="vWA_collagen"/>
    <property type="match status" value="4"/>
</dbReference>
<evidence type="ECO:0000256" key="2">
    <source>
        <dbReference type="ARBA" id="ARBA00022525"/>
    </source>
</evidence>
<dbReference type="InterPro" id="IPR008160">
    <property type="entry name" value="Collagen"/>
</dbReference>
<feature type="domain" description="VWFA" evidence="8">
    <location>
        <begin position="780"/>
        <end position="952"/>
    </location>
</feature>
<name>A0A674CGP3_SALTR</name>
<dbReference type="GO" id="GO:0005576">
    <property type="term" value="C:extracellular region"/>
    <property type="evidence" value="ECO:0007669"/>
    <property type="project" value="UniProtKB-SubCell"/>
</dbReference>
<dbReference type="OMA" id="RTCCNMY"/>
<evidence type="ECO:0000259" key="8">
    <source>
        <dbReference type="PROSITE" id="PS50234"/>
    </source>
</evidence>
<dbReference type="SUPFAM" id="SSF53300">
    <property type="entry name" value="vWA-like"/>
    <property type="match status" value="8"/>
</dbReference>
<evidence type="ECO:0000256" key="6">
    <source>
        <dbReference type="ARBA" id="ARBA00023180"/>
    </source>
</evidence>
<feature type="domain" description="VWFA" evidence="8">
    <location>
        <begin position="209"/>
        <end position="384"/>
    </location>
</feature>
<accession>A0A674CGP3</accession>
<dbReference type="InterPro" id="IPR050525">
    <property type="entry name" value="ECM_Assembly_Org"/>
</dbReference>
<feature type="region of interest" description="Disordered" evidence="7">
    <location>
        <begin position="1557"/>
        <end position="1659"/>
    </location>
</feature>
<organism evidence="9 10">
    <name type="scientific">Salmo trutta</name>
    <name type="common">Brown trout</name>
    <dbReference type="NCBI Taxonomy" id="8032"/>
    <lineage>
        <taxon>Eukaryota</taxon>
        <taxon>Metazoa</taxon>
        <taxon>Chordata</taxon>
        <taxon>Craniata</taxon>
        <taxon>Vertebrata</taxon>
        <taxon>Euteleostomi</taxon>
        <taxon>Actinopterygii</taxon>
        <taxon>Neopterygii</taxon>
        <taxon>Teleostei</taxon>
        <taxon>Protacanthopterygii</taxon>
        <taxon>Salmoniformes</taxon>
        <taxon>Salmonidae</taxon>
        <taxon>Salmoninae</taxon>
        <taxon>Salmo</taxon>
    </lineage>
</organism>
<dbReference type="PRINTS" id="PR00453">
    <property type="entry name" value="VWFADOMAIN"/>
</dbReference>
<dbReference type="PANTHER" id="PTHR24020:SF86">
    <property type="entry name" value="COLLAGEN, TYPE VI, ALPHA 4"/>
    <property type="match status" value="1"/>
</dbReference>
<evidence type="ECO:0000256" key="5">
    <source>
        <dbReference type="ARBA" id="ARBA00022889"/>
    </source>
</evidence>
<comment type="subcellular location">
    <subcellularLocation>
        <location evidence="1">Secreted</location>
    </subcellularLocation>
</comment>
<keyword evidence="4" id="KW-0677">Repeat</keyword>
<dbReference type="Proteomes" id="UP000472277">
    <property type="component" value="Chromosome 3"/>
</dbReference>
<dbReference type="Ensembl" id="ENSSTUT00000088227.1">
    <property type="protein sequence ID" value="ENSSTUP00000082935.1"/>
    <property type="gene ID" value="ENSSTUG00000036438.1"/>
</dbReference>
<dbReference type="InterPro" id="IPR036465">
    <property type="entry name" value="vWFA_dom_sf"/>
</dbReference>
<dbReference type="CDD" id="cd01450">
    <property type="entry name" value="vWFA_subfamily_ECM"/>
    <property type="match status" value="1"/>
</dbReference>
<dbReference type="GeneTree" id="ENSGT00940000155619"/>
<dbReference type="PROSITE" id="PS50234">
    <property type="entry name" value="VWFA"/>
    <property type="match status" value="7"/>
</dbReference>
<feature type="domain" description="VWFA" evidence="8">
    <location>
        <begin position="967"/>
        <end position="1140"/>
    </location>
</feature>
<evidence type="ECO:0000313" key="10">
    <source>
        <dbReference type="Proteomes" id="UP000472277"/>
    </source>
</evidence>
<keyword evidence="2" id="KW-0964">Secreted</keyword>
<sequence>MCFYKKCLNATVADIVFLVDGSSSISSTNFQEVRRFLHSFIEGLDIGADKVRVGLAQFSNEIQKQFHLKEHMDQRVLLEQVDRLPQLGGGTYTGKAITVLRKEFFTKVNGGRADQRVPQIAVVLTDGESVDDVALPAKALRQERVIVFAIGVGAANIIGLKDIANRPHEHFLVNIESFQALQTISQGLLQTVCVSMENQRMALIPKFSDIFFLVDSNMVQADYQLVRILLMRLVNQLNPSTKTMRLGLAQFAQDTKVEFLLNTHNTKEEYLAALRKFRLPLRPNRSRHLGDALEYARAHFFTTASGGRNEQGYRQFLVTVTGGDSKDNVMKVARTIKSEGTTIVSIGLGESTLPELKLMATSPFFYQTTNIASVLKTVFETEEVVPVTDGKDCSESSLADIVFIVDESSGNRTANFQLVRGFIHKIVDGLDMDFNRVRVGIVLYSNKASAQVYLNSFQEKTNILQFIKILPFRRGLTYTGEALDYAREKMFIKERGSRKEQGVQQVAIVITGKSQDNVTSHAAALRRAGVTVYAVGIKDADKNELRQIASDPPNKHVLHVDSFAKLKTLEKSLKKSVAFFSLLILGCLQTDEADIFFLIDHSGSIEPPDFADMKKFINKFIHTFHIGPLHVRVGVVKFSDTPALEFDLTDYLDKPSVEKAVDDTTQLGGGTNTGIALTSMGSHFDRAKATRSHKVREYLIVITDGESQDNVKDQAAKLRAQGITIYAIGVKQANDTQLLEIAGSQEKKFFVNNFDALKPIKNDIITDICSPDICKDMKGDVLFLIDSSGSINNPDFQKMKVFMQSIINKSDIGLDKVHVGIIQFSISQQVIFPLNKHNDKEGMLQDLQTMQQIDGGTHTGEALSYTSQFFDPLKGGRTNVKQFLIVVTDGESQDEVKSPAKKLQDKGVIIYAIGVVNANNTQLLEISGAQERVYSERDFDALKILTLIFSSISSSLPPECVRTEIADIIFLVDGSTSIGSDNFDIMKNFMMSVVNETFVGEKQTRYGLIVFSDDPESKFTLNEYKSKRDVNSAINKLREPNGDTYTGKALKYSLGYFGAQYGGRKALNVPQWLMVITDGEATDPYNLAGPAKELRDNGIIVYSIGVVGANKQELELMAGDMNKVFFVDDFHKLDTLHKNISFEFCQTSKPVCEKTQGDLVLLIDSSGSISTKDFTIMKKFATDLVSSFNIAEQSFRVGVAQFSSDPKKEFFLNEYYTEAEVSNQINNMMRIPYRTNIGKALDYVRTEYFQPARGSRINAKVSQNLVVITDGRSDDDVVHAAEELKAMNIEVFAIGIGKDHKPVELGQITLNPERVFSVQDFASLGKIKKKVVDTICSSKVPETQAGCTIDIAIGFDITRRATAQGLFDGQAQLQAFLPQIIRYVSNLKGLCCVAGDGSIETNIGFRVVEQNGKVLYDYNFEKYDEKIVEKVMALQTSQTTYFNSLLLRSFGDKFQKSNAGVKVLVIFSDGLDDDVMKLEQESELLRTKGINALLTVALEGVQNANLLQMVEFGRGFGYKQPLNIGMHNLGNTLLTQIDTVAERECCNVMCKCTGHEGIRGNRGRPGTKGERGPPGPTGPQGLQGCPGRRGPKGEDGDHGLDGVDGEQGLIGTAGAAGERGNPGRPVNTFSHSTYISRTVETGAAARPGGLGRARSHQAR</sequence>
<reference evidence="9" key="2">
    <citation type="submission" date="2025-09" db="UniProtKB">
        <authorList>
            <consortium name="Ensembl"/>
        </authorList>
    </citation>
    <scope>IDENTIFICATION</scope>
</reference>
<dbReference type="PANTHER" id="PTHR24020">
    <property type="entry name" value="COLLAGEN ALPHA"/>
    <property type="match status" value="1"/>
</dbReference>
<reference evidence="9" key="1">
    <citation type="submission" date="2025-08" db="UniProtKB">
        <authorList>
            <consortium name="Ensembl"/>
        </authorList>
    </citation>
    <scope>IDENTIFICATION</scope>
</reference>
<dbReference type="Pfam" id="PF01391">
    <property type="entry name" value="Collagen"/>
    <property type="match status" value="1"/>
</dbReference>
<evidence type="ECO:0000256" key="7">
    <source>
        <dbReference type="SAM" id="MobiDB-lite"/>
    </source>
</evidence>
<dbReference type="FunFam" id="3.40.50.410:FF:000004">
    <property type="entry name" value="collagen alpha-6(VI) chain"/>
    <property type="match status" value="6"/>
</dbReference>
<keyword evidence="6" id="KW-0325">Glycoprotein</keyword>
<feature type="domain" description="VWFA" evidence="8">
    <location>
        <begin position="14"/>
        <end position="192"/>
    </location>
</feature>